<dbReference type="EMBL" id="REGN01001506">
    <property type="protein sequence ID" value="RNA34260.1"/>
    <property type="molecule type" value="Genomic_DNA"/>
</dbReference>
<dbReference type="AlphaFoldDB" id="A0A3M7SFD1"/>
<evidence type="ECO:0000313" key="1">
    <source>
        <dbReference type="EMBL" id="RNA34260.1"/>
    </source>
</evidence>
<dbReference type="Proteomes" id="UP000276133">
    <property type="component" value="Unassembled WGS sequence"/>
</dbReference>
<comment type="caution">
    <text evidence="1">The sequence shown here is derived from an EMBL/GenBank/DDBJ whole genome shotgun (WGS) entry which is preliminary data.</text>
</comment>
<evidence type="ECO:0000313" key="2">
    <source>
        <dbReference type="Proteomes" id="UP000276133"/>
    </source>
</evidence>
<organism evidence="1 2">
    <name type="scientific">Brachionus plicatilis</name>
    <name type="common">Marine rotifer</name>
    <name type="synonym">Brachionus muelleri</name>
    <dbReference type="NCBI Taxonomy" id="10195"/>
    <lineage>
        <taxon>Eukaryota</taxon>
        <taxon>Metazoa</taxon>
        <taxon>Spiralia</taxon>
        <taxon>Gnathifera</taxon>
        <taxon>Rotifera</taxon>
        <taxon>Eurotatoria</taxon>
        <taxon>Monogononta</taxon>
        <taxon>Pseudotrocha</taxon>
        <taxon>Ploima</taxon>
        <taxon>Brachionidae</taxon>
        <taxon>Brachionus</taxon>
    </lineage>
</organism>
<protein>
    <submittedName>
        <fullName evidence="1">Uncharacterized protein</fullName>
    </submittedName>
</protein>
<proteinExistence type="predicted"/>
<name>A0A3M7SFD1_BRAPC</name>
<accession>A0A3M7SFD1</accession>
<keyword evidence="2" id="KW-1185">Reference proteome</keyword>
<reference evidence="1 2" key="1">
    <citation type="journal article" date="2018" name="Sci. Rep.">
        <title>Genomic signatures of local adaptation to the degree of environmental predictability in rotifers.</title>
        <authorList>
            <person name="Franch-Gras L."/>
            <person name="Hahn C."/>
            <person name="Garcia-Roger E.M."/>
            <person name="Carmona M.J."/>
            <person name="Serra M."/>
            <person name="Gomez A."/>
        </authorList>
    </citation>
    <scope>NUCLEOTIDE SEQUENCE [LARGE SCALE GENOMIC DNA]</scope>
    <source>
        <strain evidence="1">HYR1</strain>
    </source>
</reference>
<sequence>MLNKKKDIKRKCRSSQDSCGFESYKFFAQNENLYFICLCRDFKLKLWCIKSNQCIHEEDINRFFKSDMNIIWNESKIDAISLHDRLILTVVFSTSDQLKSDHFFYKYGQYKRSVQADFKQKWKFNLNTKF</sequence>
<gene>
    <name evidence="1" type="ORF">BpHYR1_032168</name>
</gene>